<dbReference type="PROSITE" id="PS00095">
    <property type="entry name" value="C5_MTASE_2"/>
    <property type="match status" value="1"/>
</dbReference>
<evidence type="ECO:0000256" key="4">
    <source>
        <dbReference type="ARBA" id="ARBA00022691"/>
    </source>
</evidence>
<dbReference type="PANTHER" id="PTHR10629">
    <property type="entry name" value="CYTOSINE-SPECIFIC METHYLTRANSFERASE"/>
    <property type="match status" value="1"/>
</dbReference>
<dbReference type="InterPro" id="IPR029063">
    <property type="entry name" value="SAM-dependent_MTases_sf"/>
</dbReference>
<dbReference type="GO" id="GO:0032259">
    <property type="term" value="P:methylation"/>
    <property type="evidence" value="ECO:0007669"/>
    <property type="project" value="UniProtKB-KW"/>
</dbReference>
<dbReference type="GO" id="GO:0003677">
    <property type="term" value="F:DNA binding"/>
    <property type="evidence" value="ECO:0007669"/>
    <property type="project" value="TreeGrafter"/>
</dbReference>
<dbReference type="GO" id="GO:0003886">
    <property type="term" value="F:DNA (cytosine-5-)-methyltransferase activity"/>
    <property type="evidence" value="ECO:0007669"/>
    <property type="project" value="UniProtKB-EC"/>
</dbReference>
<evidence type="ECO:0000256" key="5">
    <source>
        <dbReference type="ARBA" id="ARBA00022747"/>
    </source>
</evidence>
<keyword evidence="2 6" id="KW-0489">Methyltransferase</keyword>
<proteinExistence type="predicted"/>
<dbReference type="EMBL" id="JAOG01000001">
    <property type="protein sequence ID" value="EUA58954.1"/>
    <property type="molecule type" value="Genomic_DNA"/>
</dbReference>
<dbReference type="InterPro" id="IPR050390">
    <property type="entry name" value="C5-Methyltransferase"/>
</dbReference>
<dbReference type="InterPro" id="IPR031303">
    <property type="entry name" value="C5_meth_CS"/>
</dbReference>
<dbReference type="PATRIC" id="fig|1299331.3.peg.2038"/>
<keyword evidence="4" id="KW-0949">S-adenosyl-L-methionine</keyword>
<gene>
    <name evidence="6" type="ORF">I550_2099</name>
</gene>
<name>X8CSB9_MYCIT</name>
<protein>
    <recommendedName>
        <fullName evidence="1">DNA (cytosine-5-)-methyltransferase</fullName>
        <ecNumber evidence="1">2.1.1.37</ecNumber>
    </recommendedName>
</protein>
<sequence length="122" mass="13637">MSLARYRAIPEGGNRKDLPDELLSPCWRDHRGGSGDVMGRLVWDKPAVTIRTEFWKPEKGRYLHPVAHRPITLFEGALLQGFPEDYLWCGSKADIGRQIGNAVPIGLAAAIGQHILNHYFSS</sequence>
<dbReference type="GO" id="GO:0044027">
    <property type="term" value="P:negative regulation of gene expression via chromosomal CpG island methylation"/>
    <property type="evidence" value="ECO:0007669"/>
    <property type="project" value="TreeGrafter"/>
</dbReference>
<dbReference type="InterPro" id="IPR001525">
    <property type="entry name" value="C5_MeTfrase"/>
</dbReference>
<dbReference type="Proteomes" id="UP000020825">
    <property type="component" value="Unassembled WGS sequence"/>
</dbReference>
<keyword evidence="5" id="KW-0680">Restriction system</keyword>
<evidence type="ECO:0000313" key="7">
    <source>
        <dbReference type="Proteomes" id="UP000020825"/>
    </source>
</evidence>
<accession>X8CSB9</accession>
<dbReference type="AlphaFoldDB" id="X8CSB9"/>
<evidence type="ECO:0000256" key="3">
    <source>
        <dbReference type="ARBA" id="ARBA00022679"/>
    </source>
</evidence>
<dbReference type="GO" id="GO:0009307">
    <property type="term" value="P:DNA restriction-modification system"/>
    <property type="evidence" value="ECO:0007669"/>
    <property type="project" value="UniProtKB-KW"/>
</dbReference>
<evidence type="ECO:0000313" key="6">
    <source>
        <dbReference type="EMBL" id="EUA58954.1"/>
    </source>
</evidence>
<dbReference type="Pfam" id="PF00145">
    <property type="entry name" value="DNA_methylase"/>
    <property type="match status" value="1"/>
</dbReference>
<evidence type="ECO:0000256" key="1">
    <source>
        <dbReference type="ARBA" id="ARBA00011975"/>
    </source>
</evidence>
<organism evidence="6 7">
    <name type="scientific">Mycobacterium intracellulare 1956</name>
    <dbReference type="NCBI Taxonomy" id="1299331"/>
    <lineage>
        <taxon>Bacteria</taxon>
        <taxon>Bacillati</taxon>
        <taxon>Actinomycetota</taxon>
        <taxon>Actinomycetes</taxon>
        <taxon>Mycobacteriales</taxon>
        <taxon>Mycobacteriaceae</taxon>
        <taxon>Mycobacterium</taxon>
        <taxon>Mycobacterium avium complex (MAC)</taxon>
    </lineage>
</organism>
<reference evidence="6 7" key="1">
    <citation type="submission" date="2013-12" db="EMBL/GenBank/DDBJ databases">
        <authorList>
            <person name="Zelazny A."/>
            <person name="Olivier K."/>
            <person name="Holland S."/>
            <person name="Lenaerts A."/>
            <person name="Ordway D."/>
            <person name="DeGroote M.A."/>
            <person name="Parker T."/>
            <person name="Sizemore C."/>
            <person name="Tallon L.J."/>
            <person name="Sadzewicz L.K."/>
            <person name="Sengamalay N."/>
            <person name="Fraser C.M."/>
            <person name="Hine E."/>
            <person name="Shefchek K.A."/>
            <person name="Das S.P."/>
            <person name="Tettelin H."/>
        </authorList>
    </citation>
    <scope>NUCLEOTIDE SEQUENCE [LARGE SCALE GENOMIC DNA]</scope>
    <source>
        <strain evidence="6 7">1956</strain>
    </source>
</reference>
<dbReference type="PANTHER" id="PTHR10629:SF52">
    <property type="entry name" value="DNA (CYTOSINE-5)-METHYLTRANSFERASE 1"/>
    <property type="match status" value="1"/>
</dbReference>
<dbReference type="SUPFAM" id="SSF53335">
    <property type="entry name" value="S-adenosyl-L-methionine-dependent methyltransferases"/>
    <property type="match status" value="1"/>
</dbReference>
<dbReference type="Gene3D" id="3.90.120.10">
    <property type="entry name" value="DNA Methylase, subunit A, domain 2"/>
    <property type="match status" value="1"/>
</dbReference>
<comment type="caution">
    <text evidence="6">The sequence shown here is derived from an EMBL/GenBank/DDBJ whole genome shotgun (WGS) entry which is preliminary data.</text>
</comment>
<evidence type="ECO:0000256" key="2">
    <source>
        <dbReference type="ARBA" id="ARBA00022603"/>
    </source>
</evidence>
<dbReference type="EC" id="2.1.1.37" evidence="1"/>
<keyword evidence="3" id="KW-0808">Transferase</keyword>